<proteinExistence type="predicted"/>
<evidence type="ECO:0000313" key="2">
    <source>
        <dbReference type="Proteomes" id="UP000199670"/>
    </source>
</evidence>
<evidence type="ECO:0000313" key="1">
    <source>
        <dbReference type="EMBL" id="SCC00427.1"/>
    </source>
</evidence>
<dbReference type="Proteomes" id="UP000199670">
    <property type="component" value="Unassembled WGS sequence"/>
</dbReference>
<organism evidence="1 2">
    <name type="scientific">Gilliamella bombicola</name>
    <dbReference type="NCBI Taxonomy" id="1798182"/>
    <lineage>
        <taxon>Bacteria</taxon>
        <taxon>Pseudomonadati</taxon>
        <taxon>Pseudomonadota</taxon>
        <taxon>Gammaproteobacteria</taxon>
        <taxon>Orbales</taxon>
        <taxon>Orbaceae</taxon>
        <taxon>Gilliamella</taxon>
    </lineage>
</organism>
<reference evidence="2" key="1">
    <citation type="submission" date="2016-08" db="EMBL/GenBank/DDBJ databases">
        <authorList>
            <person name="Varghese N."/>
            <person name="Submissions Spin"/>
        </authorList>
    </citation>
    <scope>NUCLEOTIDE SEQUENCE [LARGE SCALE GENOMIC DNA]</scope>
    <source>
        <strain evidence="2">R-53248</strain>
    </source>
</reference>
<protein>
    <submittedName>
        <fullName evidence="1">Uncharacterized protein</fullName>
    </submittedName>
</protein>
<dbReference type="EMBL" id="FMAQ01000003">
    <property type="protein sequence ID" value="SCC00427.1"/>
    <property type="molecule type" value="Genomic_DNA"/>
</dbReference>
<accession>A0A1C4B0R9</accession>
<keyword evidence="2" id="KW-1185">Reference proteome</keyword>
<name>A0A1C4B0R9_9GAMM</name>
<sequence length="57" mass="6630">MTSKFTPIIYQSIIMVNNVSNKIDIVTGNTIFILNLSVIQKCKLDHTFMKEIIKYEH</sequence>
<gene>
    <name evidence="1" type="ORF">GA0061081_103225</name>
</gene>
<dbReference type="AlphaFoldDB" id="A0A1C4B0R9"/>